<sequence length="140" mass="13992">MNGHEYMDILVTALHFHAAPLVAVLAADGLLAGMLRSEDAQAGLTGAKREALALKAAEALALLCNAGLLGPAAAKGEGRLKCSKCLVVQYCSTACSHADWSSGGHRRVCKALRAARDAEKAQAAAAAAAGGAASAEPAAA</sequence>
<dbReference type="AlphaFoldDB" id="A0A2P6TLJ1"/>
<keyword evidence="3" id="KW-0862">Zinc</keyword>
<dbReference type="Pfam" id="PF01753">
    <property type="entry name" value="zf-MYND"/>
    <property type="match status" value="1"/>
</dbReference>
<evidence type="ECO:0000313" key="7">
    <source>
        <dbReference type="Proteomes" id="UP000239899"/>
    </source>
</evidence>
<proteinExistence type="predicted"/>
<dbReference type="Proteomes" id="UP000239899">
    <property type="component" value="Unassembled WGS sequence"/>
</dbReference>
<dbReference type="EMBL" id="LHPG02000012">
    <property type="protein sequence ID" value="PRW45161.1"/>
    <property type="molecule type" value="Genomic_DNA"/>
</dbReference>
<gene>
    <name evidence="6" type="ORF">C2E21_6494</name>
</gene>
<reference evidence="6 7" key="1">
    <citation type="journal article" date="2018" name="Plant J.">
        <title>Genome sequences of Chlorella sorokiniana UTEX 1602 and Micractinium conductrix SAG 241.80: implications to maltose excretion by a green alga.</title>
        <authorList>
            <person name="Arriola M.B."/>
            <person name="Velmurugan N."/>
            <person name="Zhang Y."/>
            <person name="Plunkett M.H."/>
            <person name="Hondzo H."/>
            <person name="Barney B.M."/>
        </authorList>
    </citation>
    <scope>NUCLEOTIDE SEQUENCE [LARGE SCALE GENOMIC DNA]</scope>
    <source>
        <strain evidence="7">UTEX 1602</strain>
    </source>
</reference>
<organism evidence="6 7">
    <name type="scientific">Chlorella sorokiniana</name>
    <name type="common">Freshwater green alga</name>
    <dbReference type="NCBI Taxonomy" id="3076"/>
    <lineage>
        <taxon>Eukaryota</taxon>
        <taxon>Viridiplantae</taxon>
        <taxon>Chlorophyta</taxon>
        <taxon>core chlorophytes</taxon>
        <taxon>Trebouxiophyceae</taxon>
        <taxon>Chlorellales</taxon>
        <taxon>Chlorellaceae</taxon>
        <taxon>Chlorella clade</taxon>
        <taxon>Chlorella</taxon>
    </lineage>
</organism>
<evidence type="ECO:0000313" key="6">
    <source>
        <dbReference type="EMBL" id="PRW45161.1"/>
    </source>
</evidence>
<protein>
    <submittedName>
        <fullName evidence="6">Zinc finger MYND domain-containing 17</fullName>
    </submittedName>
</protein>
<evidence type="ECO:0000256" key="1">
    <source>
        <dbReference type="ARBA" id="ARBA00022723"/>
    </source>
</evidence>
<evidence type="ECO:0000256" key="3">
    <source>
        <dbReference type="ARBA" id="ARBA00022833"/>
    </source>
</evidence>
<dbReference type="InterPro" id="IPR002893">
    <property type="entry name" value="Znf_MYND"/>
</dbReference>
<evidence type="ECO:0000256" key="2">
    <source>
        <dbReference type="ARBA" id="ARBA00022771"/>
    </source>
</evidence>
<keyword evidence="7" id="KW-1185">Reference proteome</keyword>
<dbReference type="PROSITE" id="PS50865">
    <property type="entry name" value="ZF_MYND_2"/>
    <property type="match status" value="1"/>
</dbReference>
<evidence type="ECO:0000256" key="4">
    <source>
        <dbReference type="PROSITE-ProRule" id="PRU00134"/>
    </source>
</evidence>
<keyword evidence="2 4" id="KW-0863">Zinc-finger</keyword>
<dbReference type="Gene3D" id="6.10.140.2220">
    <property type="match status" value="1"/>
</dbReference>
<dbReference type="GO" id="GO:0008270">
    <property type="term" value="F:zinc ion binding"/>
    <property type="evidence" value="ECO:0007669"/>
    <property type="project" value="UniProtKB-KW"/>
</dbReference>
<name>A0A2P6TLJ1_CHLSO</name>
<accession>A0A2P6TLJ1</accession>
<comment type="caution">
    <text evidence="6">The sequence shown here is derived from an EMBL/GenBank/DDBJ whole genome shotgun (WGS) entry which is preliminary data.</text>
</comment>
<evidence type="ECO:0000259" key="5">
    <source>
        <dbReference type="PROSITE" id="PS50865"/>
    </source>
</evidence>
<keyword evidence="1" id="KW-0479">Metal-binding</keyword>
<feature type="domain" description="MYND-type" evidence="5">
    <location>
        <begin position="61"/>
        <end position="109"/>
    </location>
</feature>
<dbReference type="SUPFAM" id="SSF144232">
    <property type="entry name" value="HIT/MYND zinc finger-like"/>
    <property type="match status" value="1"/>
</dbReference>
<dbReference type="OrthoDB" id="2915092at2759"/>